<proteinExistence type="predicted"/>
<reference evidence="1 2" key="1">
    <citation type="submission" date="2016-07" db="EMBL/GenBank/DDBJ databases">
        <authorList>
            <person name="Henderson J.H."/>
            <person name="Agbayani G."/>
            <person name="Akanbi A."/>
            <person name="Allen L."/>
            <person name="Anton T."/>
            <person name="Bauer V."/>
            <person name="Benoit R."/>
            <person name="Bhakta Y."/>
            <person name="Binongcal M.A."/>
            <person name="Bobovsky T."/>
            <person name="Bual H."/>
            <person name="Calley B."/>
            <person name="Clark M."/>
            <person name="Conahan B."/>
            <person name="Cone E."/>
            <person name="Dardis C."/>
            <person name="Fangman M."/>
            <person name="Flatgard B."/>
            <person name="Focht K."/>
            <person name="Geraci K."/>
            <person name="Goodwin B."/>
            <person name="Hanson H."/>
            <person name="Hunt G."/>
            <person name="Hutton S."/>
            <person name="Illback M."/>
            <person name="Jamsa A."/>
            <person name="Konzek B."/>
            <person name="Kraus A."/>
            <person name="Kuenzi M."/>
            <person name="Laird K."/>
            <person name="Lieb M."/>
            <person name="MacKenzie A."/>
            <person name="Maurer K."/>
            <person name="Miera M."/>
            <person name="Mishler B."/>
            <person name="Naughton C."/>
            <person name="Nease R."/>
            <person name="Nelson B."/>
            <person name="Nigg N."/>
            <person name="O'Sullivan K."/>
            <person name="Orion I."/>
            <person name="Peterson C."/>
            <person name="Peterson S."/>
            <person name="Roletto M."/>
            <person name="Rush L."/>
            <person name="Schlatter T."/>
            <person name="Seidl R."/>
            <person name="Sevy E."/>
            <person name="Sonderby V."/>
            <person name="Souers H."/>
            <person name="Syvertson H."/>
            <person name="Taggard K."/>
            <person name="Takasugi J."/>
            <person name="Tietge S."/>
            <person name="Vasquez C."/>
            <person name="Velasco R."/>
            <person name="Virk M."/>
            <person name="Vologdin S."/>
            <person name="Wing S."/>
            <person name="Winslow J."/>
            <person name="Young E."/>
            <person name="Cunanan N."/>
            <person name="Dasiuk E."/>
            <person name="Fudge K."/>
            <person name="Murphy A."/>
            <person name="Poxleitner M.K."/>
            <person name="Ettinger A.-S.H."/>
            <person name="Anders K.R."/>
            <person name="Schaff J.E."/>
            <person name="Dashiell C.L."/>
            <person name="Macialek J.A."/>
            <person name="Braun M.A."/>
            <person name="Delesalle V.A."/>
            <person name="Hughes L.E."/>
            <person name="Ware V.C."/>
            <person name="Bradley K.W."/>
            <person name="Barker L.P."/>
            <person name="Asai D.J."/>
            <person name="Bowman C.A."/>
            <person name="Russell D.A."/>
            <person name="Pope W.H."/>
            <person name="Jacobs-Sera D."/>
            <person name="Hendrix R.W."/>
            <person name="Hatfull G.F."/>
        </authorList>
    </citation>
    <scope>NUCLEOTIDE SEQUENCE [LARGE SCALE GENOMIC DNA]</scope>
</reference>
<evidence type="ECO:0000313" key="1">
    <source>
        <dbReference type="EMBL" id="AOT23179.1"/>
    </source>
</evidence>
<keyword evidence="2" id="KW-1185">Reference proteome</keyword>
<name>A0A1D8EQ63_9CAUD</name>
<protein>
    <submittedName>
        <fullName evidence="1">Uncharacterized protein</fullName>
    </submittedName>
</protein>
<gene>
    <name evidence="1" type="ORF">SEA_TAQUITO_59</name>
</gene>
<dbReference type="EMBL" id="KX621007">
    <property type="protein sequence ID" value="AOT23179.1"/>
    <property type="molecule type" value="Genomic_DNA"/>
</dbReference>
<accession>A0A1D8EQ63</accession>
<evidence type="ECO:0000313" key="2">
    <source>
        <dbReference type="Proteomes" id="UP000224956"/>
    </source>
</evidence>
<organism evidence="1 2">
    <name type="scientific">Mycobacterium phage Taquito</name>
    <dbReference type="NCBI Taxonomy" id="1897500"/>
    <lineage>
        <taxon>Viruses</taxon>
        <taxon>Duplodnaviria</taxon>
        <taxon>Heunggongvirae</taxon>
        <taxon>Uroviricota</taxon>
        <taxon>Caudoviricetes</taxon>
        <taxon>Weiservirinae</taxon>
        <taxon>Fionnbharthvirus</taxon>
        <taxon>Fionnbharthvirus taquito</taxon>
    </lineage>
</organism>
<sequence length="91" mass="10243">MTDLSHVRQHVELLRHVKAEKAKLSEIEKAARAVVEEALGDAEEGTIDGQPVVRNKFVKSNRLDQKLLASLHPEVLAECKTVTESRRFEVL</sequence>
<dbReference type="Proteomes" id="UP000224956">
    <property type="component" value="Segment"/>
</dbReference>